<evidence type="ECO:0000256" key="1">
    <source>
        <dbReference type="SAM" id="Coils"/>
    </source>
</evidence>
<organism evidence="2 3">
    <name type="scientific">Paramecium primaurelia</name>
    <dbReference type="NCBI Taxonomy" id="5886"/>
    <lineage>
        <taxon>Eukaryota</taxon>
        <taxon>Sar</taxon>
        <taxon>Alveolata</taxon>
        <taxon>Ciliophora</taxon>
        <taxon>Intramacronucleata</taxon>
        <taxon>Oligohymenophorea</taxon>
        <taxon>Peniculida</taxon>
        <taxon>Parameciidae</taxon>
        <taxon>Paramecium</taxon>
    </lineage>
</organism>
<sequence>MQQQKQFTCQDIEHEGEDIQGFCLNLGCQDSKPQFCLQCGVDPIKHSNCKKDLKGFGQISSFITKFNQNILDLTTQLDKSFTQVKQKYEEFSKQLEKMKLQLLKISQYLNQQDYNQLKENLQLIKEAYQYLNNQEEIKKQNQIGTQLINIKQMIEAWDLNKIQQQTQYIDHQNILQQGLQLLNQQKWQQANEFLINNIKDLEKQLSFAKFFQSTFQIHQIIQVFLQQK</sequence>
<gene>
    <name evidence="2" type="ORF">PPRIM_AZ9-3.1.T0870190</name>
</gene>
<evidence type="ECO:0000313" key="3">
    <source>
        <dbReference type="Proteomes" id="UP000688137"/>
    </source>
</evidence>
<accession>A0A8S1NIS3</accession>
<name>A0A8S1NIS3_PARPR</name>
<proteinExistence type="predicted"/>
<dbReference type="AlphaFoldDB" id="A0A8S1NIS3"/>
<comment type="caution">
    <text evidence="2">The sequence shown here is derived from an EMBL/GenBank/DDBJ whole genome shotgun (WGS) entry which is preliminary data.</text>
</comment>
<keyword evidence="1" id="KW-0175">Coiled coil</keyword>
<protein>
    <submittedName>
        <fullName evidence="2">Uncharacterized protein</fullName>
    </submittedName>
</protein>
<keyword evidence="3" id="KW-1185">Reference proteome</keyword>
<evidence type="ECO:0000313" key="2">
    <source>
        <dbReference type="EMBL" id="CAD8091219.1"/>
    </source>
</evidence>
<reference evidence="2" key="1">
    <citation type="submission" date="2021-01" db="EMBL/GenBank/DDBJ databases">
        <authorList>
            <consortium name="Genoscope - CEA"/>
            <person name="William W."/>
        </authorList>
    </citation>
    <scope>NUCLEOTIDE SEQUENCE</scope>
</reference>
<feature type="coiled-coil region" evidence="1">
    <location>
        <begin position="81"/>
        <end position="134"/>
    </location>
</feature>
<dbReference type="OMA" id="CLQCRID"/>
<dbReference type="EMBL" id="CAJJDM010000090">
    <property type="protein sequence ID" value="CAD8091219.1"/>
    <property type="molecule type" value="Genomic_DNA"/>
</dbReference>
<dbReference type="Proteomes" id="UP000688137">
    <property type="component" value="Unassembled WGS sequence"/>
</dbReference>